<sequence length="62" mass="7336">MFSTADYYLGSEIDFRHARTARDWEAVHRAGVRRRRIRNRLRLPKRPHLPTTKPRPGRAVVA</sequence>
<name>A0A6J4M6A1_9ACTN</name>
<gene>
    <name evidence="2" type="ORF">AVDCRST_MAG72-1358</name>
</gene>
<evidence type="ECO:0000313" key="2">
    <source>
        <dbReference type="EMBL" id="CAA9349627.1"/>
    </source>
</evidence>
<accession>A0A6J4M6A1</accession>
<proteinExistence type="predicted"/>
<organism evidence="2">
    <name type="scientific">uncultured Nocardioidaceae bacterium</name>
    <dbReference type="NCBI Taxonomy" id="253824"/>
    <lineage>
        <taxon>Bacteria</taxon>
        <taxon>Bacillati</taxon>
        <taxon>Actinomycetota</taxon>
        <taxon>Actinomycetes</taxon>
        <taxon>Propionibacteriales</taxon>
        <taxon>Nocardioidaceae</taxon>
        <taxon>environmental samples</taxon>
    </lineage>
</organism>
<evidence type="ECO:0000256" key="1">
    <source>
        <dbReference type="SAM" id="MobiDB-lite"/>
    </source>
</evidence>
<dbReference type="AlphaFoldDB" id="A0A6J4M6A1"/>
<protein>
    <submittedName>
        <fullName evidence="2">Uncharacterized protein</fullName>
    </submittedName>
</protein>
<dbReference type="EMBL" id="CADCUJ010000059">
    <property type="protein sequence ID" value="CAA9349627.1"/>
    <property type="molecule type" value="Genomic_DNA"/>
</dbReference>
<feature type="region of interest" description="Disordered" evidence="1">
    <location>
        <begin position="40"/>
        <end position="62"/>
    </location>
</feature>
<reference evidence="2" key="1">
    <citation type="submission" date="2020-02" db="EMBL/GenBank/DDBJ databases">
        <authorList>
            <person name="Meier V. D."/>
        </authorList>
    </citation>
    <scope>NUCLEOTIDE SEQUENCE</scope>
    <source>
        <strain evidence="2">AVDCRST_MAG72</strain>
    </source>
</reference>